<evidence type="ECO:0000256" key="1">
    <source>
        <dbReference type="SAM" id="MobiDB-lite"/>
    </source>
</evidence>
<evidence type="ECO:0000313" key="3">
    <source>
        <dbReference type="EMBL" id="MTB94336.1"/>
    </source>
</evidence>
<gene>
    <name evidence="3" type="ORF">GGQ22_04500</name>
</gene>
<feature type="signal peptide" evidence="2">
    <location>
        <begin position="1"/>
        <end position="28"/>
    </location>
</feature>
<dbReference type="Gene3D" id="2.60.40.2700">
    <property type="match status" value="2"/>
</dbReference>
<dbReference type="AlphaFoldDB" id="A0A6I3J1V5"/>
<evidence type="ECO:0000256" key="2">
    <source>
        <dbReference type="SAM" id="SignalP"/>
    </source>
</evidence>
<name>A0A6I3J1V5_9ACTN</name>
<keyword evidence="4" id="KW-1185">Reference proteome</keyword>
<feature type="chain" id="PRO_5043972021" evidence="2">
    <location>
        <begin position="29"/>
        <end position="360"/>
    </location>
</feature>
<accession>A0A6I3J1V5</accession>
<dbReference type="RefSeq" id="WP_154614154.1">
    <property type="nucleotide sequence ID" value="NZ_CP053660.1"/>
</dbReference>
<feature type="region of interest" description="Disordered" evidence="1">
    <location>
        <begin position="155"/>
        <end position="180"/>
    </location>
</feature>
<dbReference type="Proteomes" id="UP000433406">
    <property type="component" value="Unassembled WGS sequence"/>
</dbReference>
<evidence type="ECO:0000313" key="4">
    <source>
        <dbReference type="Proteomes" id="UP000433406"/>
    </source>
</evidence>
<organism evidence="3 4">
    <name type="scientific">Nocardioides marmotae</name>
    <dbReference type="NCBI Taxonomy" id="2663857"/>
    <lineage>
        <taxon>Bacteria</taxon>
        <taxon>Bacillati</taxon>
        <taxon>Actinomycetota</taxon>
        <taxon>Actinomycetes</taxon>
        <taxon>Propionibacteriales</taxon>
        <taxon>Nocardioidaceae</taxon>
        <taxon>Nocardioides</taxon>
    </lineage>
</organism>
<sequence>MKFRKSALAAAGALVISTLPGMLSPAHAADWRTGWCQQDEGLSVVVDFGTKVADAVPAEGFLVRCLIGGVVESPSHDLLRAEALRAVGLEVRADRSGYIEAIEGVEEEYSDDAMWWLFSGAVVPGPWDTGNHGIVANGPNIDKAFGARLVGSDFVSTPRPTPQFADPTPEPEPEPEPEPLPEAVVGTVPVINGAARVGRQLTSDLGRWSNGATFARQWKRDGEPIPGARGTSYRLTAADRGARITLAVTGSKPSHASTTLESRPTAKVLAGQITSAKPRITGRTKIGARLTARTSAWKPGHVTLSYRWLRDGKVTAGSRAKTYVLRRADVGHRISVRVIGTRPGYTKATRTSAKTVRISR</sequence>
<dbReference type="EMBL" id="WLCI01000005">
    <property type="protein sequence ID" value="MTB94336.1"/>
    <property type="molecule type" value="Genomic_DNA"/>
</dbReference>
<reference evidence="3 4" key="1">
    <citation type="submission" date="2019-10" db="EMBL/GenBank/DDBJ databases">
        <title>Nocardioides novel species isolated from the excrement of Marmot.</title>
        <authorList>
            <person name="Zhang G."/>
        </authorList>
    </citation>
    <scope>NUCLEOTIDE SEQUENCE [LARGE SCALE GENOMIC DNA]</scope>
    <source>
        <strain evidence="4">zg-579</strain>
    </source>
</reference>
<comment type="caution">
    <text evidence="3">The sequence shown here is derived from an EMBL/GenBank/DDBJ whole genome shotgun (WGS) entry which is preliminary data.</text>
</comment>
<protein>
    <submittedName>
        <fullName evidence="3">Uncharacterized protein</fullName>
    </submittedName>
</protein>
<proteinExistence type="predicted"/>
<feature type="compositionally biased region" description="Acidic residues" evidence="1">
    <location>
        <begin position="169"/>
        <end position="179"/>
    </location>
</feature>
<keyword evidence="2" id="KW-0732">Signal</keyword>